<organism evidence="1 2">
    <name type="scientific">Acidianus hospitalis</name>
    <dbReference type="NCBI Taxonomy" id="563177"/>
    <lineage>
        <taxon>Archaea</taxon>
        <taxon>Thermoproteota</taxon>
        <taxon>Thermoprotei</taxon>
        <taxon>Sulfolobales</taxon>
        <taxon>Sulfolobaceae</taxon>
        <taxon>Acidianus</taxon>
    </lineage>
</organism>
<proteinExistence type="predicted"/>
<evidence type="ECO:0000313" key="2">
    <source>
        <dbReference type="Proteomes" id="UP000245638"/>
    </source>
</evidence>
<dbReference type="AlphaFoldDB" id="A0A2T9X3H1"/>
<gene>
    <name evidence="1" type="ORF">DDW13_06850</name>
</gene>
<protein>
    <submittedName>
        <fullName evidence="1">Uncharacterized protein</fullName>
    </submittedName>
</protein>
<sequence length="27" mass="2825">MGPLDKVVNTYLKLGVWGIPQSAPAGI</sequence>
<reference evidence="1 2" key="1">
    <citation type="journal article" date="2015" name="Appl. Environ. Microbiol.">
        <title>Nanoarchaeota, Their Sulfolobales Host, and Nanoarchaeota Virus Distribution across Yellowstone National Park Hot Springs.</title>
        <authorList>
            <person name="Munson-McGee J.H."/>
            <person name="Field E.K."/>
            <person name="Bateson M."/>
            <person name="Rooney C."/>
            <person name="Stepanauskas R."/>
            <person name="Young M.J."/>
        </authorList>
    </citation>
    <scope>NUCLEOTIDE SEQUENCE [LARGE SCALE GENOMIC DNA]</scope>
    <source>
        <strain evidence="1">SCGC AC-742_N10</strain>
    </source>
</reference>
<dbReference type="Proteomes" id="UP000245638">
    <property type="component" value="Unassembled WGS sequence"/>
</dbReference>
<evidence type="ECO:0000313" key="1">
    <source>
        <dbReference type="EMBL" id="PVU74585.1"/>
    </source>
</evidence>
<accession>A0A2T9X3H1</accession>
<comment type="caution">
    <text evidence="1">The sequence shown here is derived from an EMBL/GenBank/DDBJ whole genome shotgun (WGS) entry which is preliminary data.</text>
</comment>
<name>A0A2T9X3H1_9CREN</name>
<dbReference type="EMBL" id="QEFD01000200">
    <property type="protein sequence ID" value="PVU74585.1"/>
    <property type="molecule type" value="Genomic_DNA"/>
</dbReference>